<accession>A0ABM6S385</accession>
<keyword evidence="2" id="KW-0378">Hydrolase</keyword>
<dbReference type="Proteomes" id="UP000237673">
    <property type="component" value="Chromosome"/>
</dbReference>
<dbReference type="Pfam" id="PF01844">
    <property type="entry name" value="HNH"/>
    <property type="match status" value="1"/>
</dbReference>
<proteinExistence type="predicted"/>
<dbReference type="SMART" id="SM00507">
    <property type="entry name" value="HNHc"/>
    <property type="match status" value="1"/>
</dbReference>
<feature type="domain" description="HNH nuclease" evidence="1">
    <location>
        <begin position="248"/>
        <end position="308"/>
    </location>
</feature>
<protein>
    <submittedName>
        <fullName evidence="2">HNH endonuclease</fullName>
    </submittedName>
</protein>
<sequence length="324" mass="37546">MARRSKRKEPEQLRKELLNLIEAFESKLKDDSLREQVLALVPANHTLRDLGGSLIRDEDVHSARDRILAYLKRYSKTLVHGDELMVVAGISEYARRIRELRVQCGWQILSGTVLKQMVDEGDLGLHEIQANSLKDLKTDIYALMSTEEDRDAAHRWNMANDIRKKKVGMKEKIIEYFRRNVGKIVTGEEIAYLANGNSEWARRCRELRTEDGWPIVTKSSGRPDLPVGAYVLEEDKQAEPHDRKIPDKVRIEVLDRDEHSCKICKWNYKDVRPHDRRHLLELHHIKHHAKGGENTAENLITLCNVCHDDIHKRNPAAEELLKLI</sequence>
<keyword evidence="3" id="KW-1185">Reference proteome</keyword>
<evidence type="ECO:0000259" key="1">
    <source>
        <dbReference type="SMART" id="SM00507"/>
    </source>
</evidence>
<gene>
    <name evidence="2" type="ORF">C2E16_12200</name>
</gene>
<dbReference type="RefSeq" id="WP_104951516.1">
    <property type="nucleotide sequence ID" value="NZ_CP026378.1"/>
</dbReference>
<dbReference type="CDD" id="cd00085">
    <property type="entry name" value="HNHc"/>
    <property type="match status" value="1"/>
</dbReference>
<dbReference type="GO" id="GO:0004519">
    <property type="term" value="F:endonuclease activity"/>
    <property type="evidence" value="ECO:0007669"/>
    <property type="project" value="UniProtKB-KW"/>
</dbReference>
<name>A0ABM6S385_9GAMM</name>
<dbReference type="Gene3D" id="1.10.30.50">
    <property type="match status" value="1"/>
</dbReference>
<dbReference type="InterPro" id="IPR003615">
    <property type="entry name" value="HNH_nuc"/>
</dbReference>
<keyword evidence="2" id="KW-0540">Nuclease</keyword>
<reference evidence="2 3" key="1">
    <citation type="submission" date="2018-01" db="EMBL/GenBank/DDBJ databases">
        <title>Complete and assembled Genome of Pantoea calida DSM22759T.</title>
        <authorList>
            <person name="Stevens M.J.A."/>
            <person name="Zurfluh K."/>
            <person name="Stephan R."/>
        </authorList>
    </citation>
    <scope>NUCLEOTIDE SEQUENCE [LARGE SCALE GENOMIC DNA]</scope>
    <source>
        <strain evidence="2 3">DSM 22759</strain>
    </source>
</reference>
<keyword evidence="2" id="KW-0255">Endonuclease</keyword>
<dbReference type="EMBL" id="CP026378">
    <property type="protein sequence ID" value="AUY25596.1"/>
    <property type="molecule type" value="Genomic_DNA"/>
</dbReference>
<evidence type="ECO:0000313" key="2">
    <source>
        <dbReference type="EMBL" id="AUY25596.1"/>
    </source>
</evidence>
<organism evidence="2 3">
    <name type="scientific">Mixta calida</name>
    <dbReference type="NCBI Taxonomy" id="665913"/>
    <lineage>
        <taxon>Bacteria</taxon>
        <taxon>Pseudomonadati</taxon>
        <taxon>Pseudomonadota</taxon>
        <taxon>Gammaproteobacteria</taxon>
        <taxon>Enterobacterales</taxon>
        <taxon>Erwiniaceae</taxon>
        <taxon>Mixta</taxon>
    </lineage>
</organism>
<evidence type="ECO:0000313" key="3">
    <source>
        <dbReference type="Proteomes" id="UP000237673"/>
    </source>
</evidence>
<dbReference type="InterPro" id="IPR002711">
    <property type="entry name" value="HNH"/>
</dbReference>